<evidence type="ECO:0000313" key="1">
    <source>
        <dbReference type="EMBL" id="KAK3352072.1"/>
    </source>
</evidence>
<evidence type="ECO:0000313" key="2">
    <source>
        <dbReference type="Proteomes" id="UP001278500"/>
    </source>
</evidence>
<dbReference type="Proteomes" id="UP001278500">
    <property type="component" value="Unassembled WGS sequence"/>
</dbReference>
<dbReference type="GeneID" id="87863643"/>
<protein>
    <submittedName>
        <fullName evidence="1">Uncharacterized protein</fullName>
    </submittedName>
</protein>
<reference evidence="1" key="2">
    <citation type="submission" date="2023-06" db="EMBL/GenBank/DDBJ databases">
        <authorList>
            <consortium name="Lawrence Berkeley National Laboratory"/>
            <person name="Haridas S."/>
            <person name="Hensen N."/>
            <person name="Bonometti L."/>
            <person name="Westerberg I."/>
            <person name="Brannstrom I.O."/>
            <person name="Guillou S."/>
            <person name="Cros-Aarteil S."/>
            <person name="Calhoun S."/>
            <person name="Kuo A."/>
            <person name="Mondo S."/>
            <person name="Pangilinan J."/>
            <person name="Riley R."/>
            <person name="Labutti K."/>
            <person name="Andreopoulos B."/>
            <person name="Lipzen A."/>
            <person name="Chen C."/>
            <person name="Yanf M."/>
            <person name="Daum C."/>
            <person name="Ng V."/>
            <person name="Clum A."/>
            <person name="Steindorff A."/>
            <person name="Ohm R."/>
            <person name="Martin F."/>
            <person name="Silar P."/>
            <person name="Natvig D."/>
            <person name="Lalanne C."/>
            <person name="Gautier V."/>
            <person name="Ament-Velasquez S.L."/>
            <person name="Kruys A."/>
            <person name="Hutchinson M.I."/>
            <person name="Powell A.J."/>
            <person name="Barry K."/>
            <person name="Miller A.N."/>
            <person name="Grigoriev I.V."/>
            <person name="Debuchy R."/>
            <person name="Gladieux P."/>
            <person name="Thoren M.H."/>
            <person name="Johannesson H."/>
        </authorList>
    </citation>
    <scope>NUCLEOTIDE SEQUENCE</scope>
    <source>
        <strain evidence="1">CBS 560.94</strain>
    </source>
</reference>
<feature type="non-terminal residue" evidence="1">
    <location>
        <position position="75"/>
    </location>
</feature>
<dbReference type="RefSeq" id="XP_062685367.1">
    <property type="nucleotide sequence ID" value="XM_062826489.1"/>
</dbReference>
<accession>A0AAE0MV08</accession>
<name>A0AAE0MV08_9PEZI</name>
<dbReference type="EMBL" id="JAUEPP010000002">
    <property type="protein sequence ID" value="KAK3352072.1"/>
    <property type="molecule type" value="Genomic_DNA"/>
</dbReference>
<sequence length="75" mass="8318">MCAVGTALYCKPEDKDKKPVLSDLARKDCVEIVFPCGECYDSQAWVWCDEPLQAQEYIAGNKNNGSSSQKVLINC</sequence>
<reference evidence="1" key="1">
    <citation type="journal article" date="2023" name="Mol. Phylogenet. Evol.">
        <title>Genome-scale phylogeny and comparative genomics of the fungal order Sordariales.</title>
        <authorList>
            <person name="Hensen N."/>
            <person name="Bonometti L."/>
            <person name="Westerberg I."/>
            <person name="Brannstrom I.O."/>
            <person name="Guillou S."/>
            <person name="Cros-Aarteil S."/>
            <person name="Calhoun S."/>
            <person name="Haridas S."/>
            <person name="Kuo A."/>
            <person name="Mondo S."/>
            <person name="Pangilinan J."/>
            <person name="Riley R."/>
            <person name="LaButti K."/>
            <person name="Andreopoulos B."/>
            <person name="Lipzen A."/>
            <person name="Chen C."/>
            <person name="Yan M."/>
            <person name="Daum C."/>
            <person name="Ng V."/>
            <person name="Clum A."/>
            <person name="Steindorff A."/>
            <person name="Ohm R.A."/>
            <person name="Martin F."/>
            <person name="Silar P."/>
            <person name="Natvig D.O."/>
            <person name="Lalanne C."/>
            <person name="Gautier V."/>
            <person name="Ament-Velasquez S.L."/>
            <person name="Kruys A."/>
            <person name="Hutchinson M.I."/>
            <person name="Powell A.J."/>
            <person name="Barry K."/>
            <person name="Miller A.N."/>
            <person name="Grigoriev I.V."/>
            <person name="Debuchy R."/>
            <person name="Gladieux P."/>
            <person name="Hiltunen Thoren M."/>
            <person name="Johannesson H."/>
        </authorList>
    </citation>
    <scope>NUCLEOTIDE SEQUENCE</scope>
    <source>
        <strain evidence="1">CBS 560.94</strain>
    </source>
</reference>
<gene>
    <name evidence="1" type="ORF">B0H65DRAFT_459871</name>
</gene>
<organism evidence="1 2">
    <name type="scientific">Neurospora tetraspora</name>
    <dbReference type="NCBI Taxonomy" id="94610"/>
    <lineage>
        <taxon>Eukaryota</taxon>
        <taxon>Fungi</taxon>
        <taxon>Dikarya</taxon>
        <taxon>Ascomycota</taxon>
        <taxon>Pezizomycotina</taxon>
        <taxon>Sordariomycetes</taxon>
        <taxon>Sordariomycetidae</taxon>
        <taxon>Sordariales</taxon>
        <taxon>Sordariaceae</taxon>
        <taxon>Neurospora</taxon>
    </lineage>
</organism>
<keyword evidence="2" id="KW-1185">Reference proteome</keyword>
<comment type="caution">
    <text evidence="1">The sequence shown here is derived from an EMBL/GenBank/DDBJ whole genome shotgun (WGS) entry which is preliminary data.</text>
</comment>
<dbReference type="AlphaFoldDB" id="A0AAE0MV08"/>
<proteinExistence type="predicted"/>